<name>A0A0V7ZP00_9CYAN</name>
<dbReference type="AlphaFoldDB" id="A0A0V7ZP00"/>
<dbReference type="EMBL" id="LMTZ01000098">
    <property type="protein sequence ID" value="KST66284.1"/>
    <property type="molecule type" value="Genomic_DNA"/>
</dbReference>
<gene>
    <name evidence="2" type="ORF">BC008_25275</name>
</gene>
<feature type="signal peptide" evidence="1">
    <location>
        <begin position="1"/>
        <end position="27"/>
    </location>
</feature>
<keyword evidence="1" id="KW-0732">Signal</keyword>
<protein>
    <submittedName>
        <fullName evidence="2">Uncharacterized protein</fullName>
    </submittedName>
</protein>
<keyword evidence="3" id="KW-1185">Reference proteome</keyword>
<feature type="chain" id="PRO_5006890146" evidence="1">
    <location>
        <begin position="28"/>
        <end position="166"/>
    </location>
</feature>
<dbReference type="PROSITE" id="PS51257">
    <property type="entry name" value="PROKAR_LIPOPROTEIN"/>
    <property type="match status" value="1"/>
</dbReference>
<comment type="caution">
    <text evidence="2">The sequence shown here is derived from an EMBL/GenBank/DDBJ whole genome shotgun (WGS) entry which is preliminary data.</text>
</comment>
<evidence type="ECO:0000256" key="1">
    <source>
        <dbReference type="SAM" id="SignalP"/>
    </source>
</evidence>
<proteinExistence type="predicted"/>
<accession>A0A0V7ZP00</accession>
<sequence length="166" mass="18939">MKNKFFAAALGLSCFNMIFLTSCLANANPRTHKSKYHHHKQVEIPATQEAPKVDLIVHKDTMKGWNLEIKVDNFKFAPERINTNSALNEGHAHLFINGKKVTRLYASWYYLNNLEPGNNEITVTLNTNKHEDLTVNGKLIKDTESVEVTAAKQQADKQQHNNKHQM</sequence>
<evidence type="ECO:0000313" key="2">
    <source>
        <dbReference type="EMBL" id="KST66284.1"/>
    </source>
</evidence>
<dbReference type="Proteomes" id="UP000053372">
    <property type="component" value="Unassembled WGS sequence"/>
</dbReference>
<dbReference type="OrthoDB" id="6385276at2"/>
<evidence type="ECO:0000313" key="3">
    <source>
        <dbReference type="Proteomes" id="UP000053372"/>
    </source>
</evidence>
<dbReference type="RefSeq" id="WP_058183837.1">
    <property type="nucleotide sequence ID" value="NZ_LMTZ01000098.1"/>
</dbReference>
<organism evidence="2 3">
    <name type="scientific">Mastigocoleus testarum BC008</name>
    <dbReference type="NCBI Taxonomy" id="371196"/>
    <lineage>
        <taxon>Bacteria</taxon>
        <taxon>Bacillati</taxon>
        <taxon>Cyanobacteriota</taxon>
        <taxon>Cyanophyceae</taxon>
        <taxon>Nostocales</taxon>
        <taxon>Hapalosiphonaceae</taxon>
        <taxon>Mastigocoleus</taxon>
    </lineage>
</organism>
<reference evidence="2 3" key="1">
    <citation type="journal article" date="2015" name="Genome Announc.">
        <title>Draft Genome of the Euendolithic (true boring) Cyanobacterium Mastigocoleus testarum strain BC008.</title>
        <authorList>
            <person name="Guida B.S."/>
            <person name="Garcia-Pichel F."/>
        </authorList>
    </citation>
    <scope>NUCLEOTIDE SEQUENCE [LARGE SCALE GENOMIC DNA]</scope>
    <source>
        <strain evidence="2 3">BC008</strain>
    </source>
</reference>